<protein>
    <submittedName>
        <fullName evidence="2">Uncharacterized protein</fullName>
    </submittedName>
</protein>
<keyword evidence="3" id="KW-1185">Reference proteome</keyword>
<dbReference type="Proteomes" id="UP000230750">
    <property type="component" value="Unassembled WGS sequence"/>
</dbReference>
<evidence type="ECO:0000256" key="1">
    <source>
        <dbReference type="SAM" id="SignalP"/>
    </source>
</evidence>
<dbReference type="InterPro" id="IPR051731">
    <property type="entry name" value="DENND11/AVL9_GEFs"/>
</dbReference>
<reference evidence="2 3" key="1">
    <citation type="journal article" date="2017" name="PLoS Biol.">
        <title>The sea cucumber genome provides insights into morphological evolution and visceral regeneration.</title>
        <authorList>
            <person name="Zhang X."/>
            <person name="Sun L."/>
            <person name="Yuan J."/>
            <person name="Sun Y."/>
            <person name="Gao Y."/>
            <person name="Zhang L."/>
            <person name="Li S."/>
            <person name="Dai H."/>
            <person name="Hamel J.F."/>
            <person name="Liu C."/>
            <person name="Yu Y."/>
            <person name="Liu S."/>
            <person name="Lin W."/>
            <person name="Guo K."/>
            <person name="Jin S."/>
            <person name="Xu P."/>
            <person name="Storey K.B."/>
            <person name="Huan P."/>
            <person name="Zhang T."/>
            <person name="Zhou Y."/>
            <person name="Zhang J."/>
            <person name="Lin C."/>
            <person name="Li X."/>
            <person name="Xing L."/>
            <person name="Huo D."/>
            <person name="Sun M."/>
            <person name="Wang L."/>
            <person name="Mercier A."/>
            <person name="Li F."/>
            <person name="Yang H."/>
            <person name="Xiang J."/>
        </authorList>
    </citation>
    <scope>NUCLEOTIDE SEQUENCE [LARGE SCALE GENOMIC DNA]</scope>
    <source>
        <strain evidence="2">Shaxun</strain>
        <tissue evidence="2">Muscle</tissue>
    </source>
</reference>
<dbReference type="PANTHER" id="PTHR31017">
    <property type="entry name" value="LATE SECRETORY PATHWAY PROTEIN AVL9-RELATED"/>
    <property type="match status" value="1"/>
</dbReference>
<dbReference type="STRING" id="307972.A0A2G8KV46"/>
<feature type="chain" id="PRO_5013668039" evidence="1">
    <location>
        <begin position="19"/>
        <end position="149"/>
    </location>
</feature>
<dbReference type="OrthoDB" id="26278at2759"/>
<accession>A0A2G8KV46</accession>
<dbReference type="GO" id="GO:0005737">
    <property type="term" value="C:cytoplasm"/>
    <property type="evidence" value="ECO:0007669"/>
    <property type="project" value="TreeGrafter"/>
</dbReference>
<evidence type="ECO:0000313" key="2">
    <source>
        <dbReference type="EMBL" id="PIK51877.1"/>
    </source>
</evidence>
<dbReference type="PANTHER" id="PTHR31017:SF1">
    <property type="entry name" value="LATE SECRETORY PATHWAY PROTEIN AVL9 HOMOLOG"/>
    <property type="match status" value="1"/>
</dbReference>
<sequence length="149" mass="16755">MLMFWSCILFQLGPQADHSLGDFNDSFIEAWKGTHNHRIWKSQEHAGIDQVHTRHICHGQLSINDMKIRWNSAIQNSERGKNLNNVISKTSDAVSNTGRLWERSGIMPSQWYPAGCLVLVVMMTMTSGAMNRSEDVGTTTMTSGAMNRS</sequence>
<comment type="caution">
    <text evidence="2">The sequence shown here is derived from an EMBL/GenBank/DDBJ whole genome shotgun (WGS) entry which is preliminary data.</text>
</comment>
<proteinExistence type="predicted"/>
<organism evidence="2 3">
    <name type="scientific">Stichopus japonicus</name>
    <name type="common">Sea cucumber</name>
    <dbReference type="NCBI Taxonomy" id="307972"/>
    <lineage>
        <taxon>Eukaryota</taxon>
        <taxon>Metazoa</taxon>
        <taxon>Echinodermata</taxon>
        <taxon>Eleutherozoa</taxon>
        <taxon>Echinozoa</taxon>
        <taxon>Holothuroidea</taxon>
        <taxon>Aspidochirotacea</taxon>
        <taxon>Aspidochirotida</taxon>
        <taxon>Stichopodidae</taxon>
        <taxon>Apostichopus</taxon>
    </lineage>
</organism>
<dbReference type="AlphaFoldDB" id="A0A2G8KV46"/>
<feature type="signal peptide" evidence="1">
    <location>
        <begin position="1"/>
        <end position="18"/>
    </location>
</feature>
<dbReference type="EMBL" id="MRZV01000352">
    <property type="protein sequence ID" value="PIK51877.1"/>
    <property type="molecule type" value="Genomic_DNA"/>
</dbReference>
<gene>
    <name evidence="2" type="ORF">BSL78_11219</name>
</gene>
<evidence type="ECO:0000313" key="3">
    <source>
        <dbReference type="Proteomes" id="UP000230750"/>
    </source>
</evidence>
<name>A0A2G8KV46_STIJA</name>
<keyword evidence="1" id="KW-0732">Signal</keyword>